<sequence length="158" mass="18285">MNIWLRKGESTFVQENHMTVYLYGFYPNFTITSEGEPLTMTEEMKNPHYAVILYEYGQHVGSYIVEPGQPIERGDFQITFQDSTLYTGLTYRKDFGYSFVVAGSAIMFLGLMFSFYFTPKQILMTTNSIKVMTRQNPWGLTYQIKKLVEASRVGKESN</sequence>
<name>A0A645DE51_9ZZZZ</name>
<evidence type="ECO:0000256" key="1">
    <source>
        <dbReference type="SAM" id="Phobius"/>
    </source>
</evidence>
<proteinExistence type="predicted"/>
<keyword evidence="1" id="KW-1133">Transmembrane helix</keyword>
<protein>
    <submittedName>
        <fullName evidence="2">Uncharacterized protein</fullName>
    </submittedName>
</protein>
<accession>A0A645DE51</accession>
<organism evidence="2">
    <name type="scientific">bioreactor metagenome</name>
    <dbReference type="NCBI Taxonomy" id="1076179"/>
    <lineage>
        <taxon>unclassified sequences</taxon>
        <taxon>metagenomes</taxon>
        <taxon>ecological metagenomes</taxon>
    </lineage>
</organism>
<reference evidence="2" key="1">
    <citation type="submission" date="2019-08" db="EMBL/GenBank/DDBJ databases">
        <authorList>
            <person name="Kucharzyk K."/>
            <person name="Murdoch R.W."/>
            <person name="Higgins S."/>
            <person name="Loffler F."/>
        </authorList>
    </citation>
    <scope>NUCLEOTIDE SEQUENCE</scope>
</reference>
<dbReference type="EMBL" id="VSSQ01035468">
    <property type="protein sequence ID" value="MPM87684.1"/>
    <property type="molecule type" value="Genomic_DNA"/>
</dbReference>
<dbReference type="AlphaFoldDB" id="A0A645DE51"/>
<evidence type="ECO:0000313" key="2">
    <source>
        <dbReference type="EMBL" id="MPM87684.1"/>
    </source>
</evidence>
<gene>
    <name evidence="2" type="ORF">SDC9_134784</name>
</gene>
<keyword evidence="1" id="KW-0472">Membrane</keyword>
<keyword evidence="1" id="KW-0812">Transmembrane</keyword>
<comment type="caution">
    <text evidence="2">The sequence shown here is derived from an EMBL/GenBank/DDBJ whole genome shotgun (WGS) entry which is preliminary data.</text>
</comment>
<feature type="transmembrane region" description="Helical" evidence="1">
    <location>
        <begin position="95"/>
        <end position="117"/>
    </location>
</feature>